<evidence type="ECO:0000313" key="2">
    <source>
        <dbReference type="Proteomes" id="UP001060085"/>
    </source>
</evidence>
<evidence type="ECO:0000313" key="1">
    <source>
        <dbReference type="EMBL" id="KAI5653441.1"/>
    </source>
</evidence>
<dbReference type="Proteomes" id="UP001060085">
    <property type="component" value="Linkage Group LG07"/>
</dbReference>
<organism evidence="1 2">
    <name type="scientific">Catharanthus roseus</name>
    <name type="common">Madagascar periwinkle</name>
    <name type="synonym">Vinca rosea</name>
    <dbReference type="NCBI Taxonomy" id="4058"/>
    <lineage>
        <taxon>Eukaryota</taxon>
        <taxon>Viridiplantae</taxon>
        <taxon>Streptophyta</taxon>
        <taxon>Embryophyta</taxon>
        <taxon>Tracheophyta</taxon>
        <taxon>Spermatophyta</taxon>
        <taxon>Magnoliopsida</taxon>
        <taxon>eudicotyledons</taxon>
        <taxon>Gunneridae</taxon>
        <taxon>Pentapetalae</taxon>
        <taxon>asterids</taxon>
        <taxon>lamiids</taxon>
        <taxon>Gentianales</taxon>
        <taxon>Apocynaceae</taxon>
        <taxon>Rauvolfioideae</taxon>
        <taxon>Vinceae</taxon>
        <taxon>Catharanthinae</taxon>
        <taxon>Catharanthus</taxon>
    </lineage>
</organism>
<name>A0ACB9ZY63_CATRO</name>
<proteinExistence type="predicted"/>
<dbReference type="EMBL" id="CM044707">
    <property type="protein sequence ID" value="KAI5653441.1"/>
    <property type="molecule type" value="Genomic_DNA"/>
</dbReference>
<sequence>MQQSTFPHLLYGMMNVETHQVYSFMSNAIAKIIEECKNKFEGFDDEGQASKTSLQVAHNLYHKQGLFKGAIWMKGSKFCEVLDLLPMVGPAPTVVGSFLTGMKFEDNTLPNLVGFLKKRMENKDSILNLMSPTRRVREEIKKKIGELQGETAAAAESSCLSCNERKRKAAARRPQFEAANLRSNNENYLEEKGHDLQIGSFFPLNRELIFLLEF</sequence>
<accession>A0ACB9ZY63</accession>
<reference evidence="2" key="1">
    <citation type="journal article" date="2023" name="Nat. Plants">
        <title>Single-cell RNA sequencing provides a high-resolution roadmap for understanding the multicellular compartmentation of specialized metabolism.</title>
        <authorList>
            <person name="Sun S."/>
            <person name="Shen X."/>
            <person name="Li Y."/>
            <person name="Li Y."/>
            <person name="Wang S."/>
            <person name="Li R."/>
            <person name="Zhang H."/>
            <person name="Shen G."/>
            <person name="Guo B."/>
            <person name="Wei J."/>
            <person name="Xu J."/>
            <person name="St-Pierre B."/>
            <person name="Chen S."/>
            <person name="Sun C."/>
        </authorList>
    </citation>
    <scope>NUCLEOTIDE SEQUENCE [LARGE SCALE GENOMIC DNA]</scope>
</reference>
<comment type="caution">
    <text evidence="1">The sequence shown here is derived from an EMBL/GenBank/DDBJ whole genome shotgun (WGS) entry which is preliminary data.</text>
</comment>
<gene>
    <name evidence="1" type="ORF">M9H77_30628</name>
</gene>
<keyword evidence="2" id="KW-1185">Reference proteome</keyword>
<protein>
    <submittedName>
        <fullName evidence="1">Uncharacterized protein</fullName>
    </submittedName>
</protein>